<feature type="transmembrane region" description="Helical" evidence="1">
    <location>
        <begin position="197"/>
        <end position="219"/>
    </location>
</feature>
<dbReference type="AlphaFoldDB" id="A0AAU9CGA0"/>
<keyword evidence="1" id="KW-1133">Transmembrane helix</keyword>
<evidence type="ECO:0000313" key="2">
    <source>
        <dbReference type="EMBL" id="BDD11166.1"/>
    </source>
</evidence>
<name>A0AAU9CGA0_9BACT</name>
<reference evidence="2 3" key="1">
    <citation type="submission" date="2021-12" db="EMBL/GenBank/DDBJ databases">
        <title>Genome sequencing of bacteria with rrn-lacking chromosome and rrn-plasmid.</title>
        <authorList>
            <person name="Anda M."/>
            <person name="Iwasaki W."/>
        </authorList>
    </citation>
    <scope>NUCLEOTIDE SEQUENCE [LARGE SCALE GENOMIC DNA]</scope>
    <source>
        <strain evidence="2 3">DSM 100852</strain>
    </source>
</reference>
<dbReference type="EMBL" id="AP025314">
    <property type="protein sequence ID" value="BDD11166.1"/>
    <property type="molecule type" value="Genomic_DNA"/>
</dbReference>
<evidence type="ECO:0000256" key="1">
    <source>
        <dbReference type="SAM" id="Phobius"/>
    </source>
</evidence>
<evidence type="ECO:0008006" key="4">
    <source>
        <dbReference type="Google" id="ProtNLM"/>
    </source>
</evidence>
<gene>
    <name evidence="2" type="ORF">FUAX_35980</name>
</gene>
<feature type="transmembrane region" description="Helical" evidence="1">
    <location>
        <begin position="169"/>
        <end position="191"/>
    </location>
</feature>
<evidence type="ECO:0000313" key="3">
    <source>
        <dbReference type="Proteomes" id="UP001348817"/>
    </source>
</evidence>
<dbReference type="Proteomes" id="UP001348817">
    <property type="component" value="Chromosome"/>
</dbReference>
<feature type="transmembrane region" description="Helical" evidence="1">
    <location>
        <begin position="246"/>
        <end position="266"/>
    </location>
</feature>
<accession>A0AAU9CGA0</accession>
<keyword evidence="3" id="KW-1185">Reference proteome</keyword>
<proteinExistence type="predicted"/>
<protein>
    <recommendedName>
        <fullName evidence="4">ABC transporter permease</fullName>
    </recommendedName>
</protein>
<feature type="transmembrane region" description="Helical" evidence="1">
    <location>
        <begin position="12"/>
        <end position="30"/>
    </location>
</feature>
<sequence>MLAMEIRPNLKWIALALIIFTGFAFMFYGFPIKSAIERHLNAFSQNDMAKASKILETLPWTIKEQVERYFLSSLFIFGTLIAGTAFSSFRKENSTKQYLLVPASTLEKFISQVVFRLVLFILLFPVLFHLLSDLVIYTMSLVYEDFQFKAYSFFDSSLWKRTYRMDYHFFIKSFLASVPILYFTFLFWGTVHFGKKALLKSLAVVAIFIILFNWGDYMYMHSGIKRYEMGIEHTSMIFSQAESSKAILPLFITCSFSIVLICSAYFKLKEKEV</sequence>
<feature type="transmembrane region" description="Helical" evidence="1">
    <location>
        <begin position="109"/>
        <end position="131"/>
    </location>
</feature>
<keyword evidence="1" id="KW-0472">Membrane</keyword>
<organism evidence="2 3">
    <name type="scientific">Fulvitalea axinellae</name>
    <dbReference type="NCBI Taxonomy" id="1182444"/>
    <lineage>
        <taxon>Bacteria</taxon>
        <taxon>Pseudomonadati</taxon>
        <taxon>Bacteroidota</taxon>
        <taxon>Cytophagia</taxon>
        <taxon>Cytophagales</taxon>
        <taxon>Persicobacteraceae</taxon>
        <taxon>Fulvitalea</taxon>
    </lineage>
</organism>
<feature type="transmembrane region" description="Helical" evidence="1">
    <location>
        <begin position="69"/>
        <end position="89"/>
    </location>
</feature>
<dbReference type="KEGG" id="fax:FUAX_35980"/>
<keyword evidence="1" id="KW-0812">Transmembrane</keyword>